<feature type="domain" description="Cytochrome b5 heme-binding" evidence="18">
    <location>
        <begin position="2"/>
        <end position="115"/>
    </location>
</feature>
<comment type="catalytic activity">
    <reaction evidence="12">
        <text>(S)-lactate + 2 Fe(III)-[cytochrome c] = 2 Fe(II)-[cytochrome c] + pyruvate + 2 H(+)</text>
        <dbReference type="Rhea" id="RHEA:19909"/>
        <dbReference type="Rhea" id="RHEA-COMP:10350"/>
        <dbReference type="Rhea" id="RHEA-COMP:14399"/>
        <dbReference type="ChEBI" id="CHEBI:15361"/>
        <dbReference type="ChEBI" id="CHEBI:15378"/>
        <dbReference type="ChEBI" id="CHEBI:16651"/>
        <dbReference type="ChEBI" id="CHEBI:29033"/>
        <dbReference type="ChEBI" id="CHEBI:29034"/>
        <dbReference type="EC" id="1.1.2.3"/>
    </reaction>
    <physiologicalReaction direction="left-to-right" evidence="12">
        <dbReference type="Rhea" id="RHEA:19910"/>
    </physiologicalReaction>
</comment>
<dbReference type="OrthoDB" id="1925334at2759"/>
<dbReference type="RefSeq" id="XP_040674901.1">
    <property type="nucleotide sequence ID" value="XM_040827112.1"/>
</dbReference>
<evidence type="ECO:0000256" key="8">
    <source>
        <dbReference type="ARBA" id="ARBA00022723"/>
    </source>
</evidence>
<dbReference type="HOGENOM" id="CLU_020639_1_1_1"/>
<dbReference type="SUPFAM" id="SSF51395">
    <property type="entry name" value="FMN-linked oxidoreductases"/>
    <property type="match status" value="1"/>
</dbReference>
<dbReference type="InterPro" id="IPR013785">
    <property type="entry name" value="Aldolase_TIM"/>
</dbReference>
<proteinExistence type="inferred from homology"/>
<name>A0A0B2WLE2_METAS</name>
<comment type="cofactor">
    <cofactor evidence="1">
        <name>FMN</name>
        <dbReference type="ChEBI" id="CHEBI:58210"/>
    </cofactor>
</comment>
<dbReference type="PANTHER" id="PTHR10578">
    <property type="entry name" value="S -2-HYDROXY-ACID OXIDASE-RELATED"/>
    <property type="match status" value="1"/>
</dbReference>
<evidence type="ECO:0000256" key="5">
    <source>
        <dbReference type="ARBA" id="ARBA00022617"/>
    </source>
</evidence>
<keyword evidence="6" id="KW-0285">Flavoprotein</keyword>
<evidence type="ECO:0000256" key="10">
    <source>
        <dbReference type="ARBA" id="ARBA00023004"/>
    </source>
</evidence>
<dbReference type="GO" id="GO:0046872">
    <property type="term" value="F:metal ion binding"/>
    <property type="evidence" value="ECO:0007669"/>
    <property type="project" value="UniProtKB-KW"/>
</dbReference>
<dbReference type="SUPFAM" id="SSF55856">
    <property type="entry name" value="Cytochrome b5-like heme/steroid binding domain"/>
    <property type="match status" value="1"/>
</dbReference>
<reference evidence="20 21" key="1">
    <citation type="journal article" date="2014" name="Proc. Natl. Acad. Sci. U.S.A.">
        <title>Trajectory and genomic determinants of fungal-pathogen speciation and host adaptation.</title>
        <authorList>
            <person name="Hu X."/>
            <person name="Xiao G."/>
            <person name="Zheng P."/>
            <person name="Shang Y."/>
            <person name="Su Y."/>
            <person name="Zhang X."/>
            <person name="Liu X."/>
            <person name="Zhan S."/>
            <person name="St Leger R.J."/>
            <person name="Wang C."/>
        </authorList>
    </citation>
    <scope>NUCLEOTIDE SEQUENCE [LARGE SCALE GENOMIC DNA]</scope>
    <source>
        <strain evidence="20 21">ARSEF 1941</strain>
    </source>
</reference>
<evidence type="ECO:0000256" key="16">
    <source>
        <dbReference type="ARBA" id="ARBA00068515"/>
    </source>
</evidence>
<keyword evidence="21" id="KW-1185">Reference proteome</keyword>
<feature type="region of interest" description="Disordered" evidence="17">
    <location>
        <begin position="315"/>
        <end position="335"/>
    </location>
</feature>
<dbReference type="SMART" id="SM01117">
    <property type="entry name" value="Cyt-b5"/>
    <property type="match status" value="1"/>
</dbReference>
<dbReference type="CDD" id="cd02922">
    <property type="entry name" value="FCB2_FMN"/>
    <property type="match status" value="1"/>
</dbReference>
<comment type="cofactor">
    <cofactor evidence="2">
        <name>heme b</name>
        <dbReference type="ChEBI" id="CHEBI:60344"/>
    </cofactor>
</comment>
<evidence type="ECO:0000256" key="2">
    <source>
        <dbReference type="ARBA" id="ARBA00001970"/>
    </source>
</evidence>
<dbReference type="Gene3D" id="3.20.20.70">
    <property type="entry name" value="Aldolase class I"/>
    <property type="match status" value="1"/>
</dbReference>
<evidence type="ECO:0000259" key="18">
    <source>
        <dbReference type="PROSITE" id="PS50255"/>
    </source>
</evidence>
<accession>A0A0B2WLE2</accession>
<dbReference type="InterPro" id="IPR037458">
    <property type="entry name" value="L-MDH/L-LDH_FMN-bd"/>
</dbReference>
<dbReference type="Gene3D" id="3.10.120.10">
    <property type="entry name" value="Cytochrome b5-like heme/steroid binding domain"/>
    <property type="match status" value="1"/>
</dbReference>
<dbReference type="InterPro" id="IPR000262">
    <property type="entry name" value="FMN-dep_DH"/>
</dbReference>
<evidence type="ECO:0000256" key="13">
    <source>
        <dbReference type="ARBA" id="ARBA00061137"/>
    </source>
</evidence>
<evidence type="ECO:0000256" key="17">
    <source>
        <dbReference type="SAM" id="MobiDB-lite"/>
    </source>
</evidence>
<dbReference type="STRING" id="1081103.A0A0B2WLE2"/>
<feature type="region of interest" description="Disordered" evidence="17">
    <location>
        <begin position="32"/>
        <end position="66"/>
    </location>
</feature>
<evidence type="ECO:0000256" key="4">
    <source>
        <dbReference type="ARBA" id="ARBA00011881"/>
    </source>
</evidence>
<evidence type="ECO:0000256" key="15">
    <source>
        <dbReference type="ARBA" id="ARBA00066458"/>
    </source>
</evidence>
<dbReference type="EMBL" id="AZHE01000050">
    <property type="protein sequence ID" value="KHN93835.1"/>
    <property type="molecule type" value="Genomic_DNA"/>
</dbReference>
<keyword evidence="5" id="KW-0349">Heme</keyword>
<evidence type="ECO:0000256" key="11">
    <source>
        <dbReference type="ARBA" id="ARBA00023128"/>
    </source>
</evidence>
<dbReference type="GO" id="GO:0005758">
    <property type="term" value="C:mitochondrial intermembrane space"/>
    <property type="evidence" value="ECO:0007669"/>
    <property type="project" value="UniProtKB-SubCell"/>
</dbReference>
<dbReference type="GeneID" id="63742769"/>
<dbReference type="AlphaFoldDB" id="A0A0B2WLE2"/>
<evidence type="ECO:0000256" key="9">
    <source>
        <dbReference type="ARBA" id="ARBA00023002"/>
    </source>
</evidence>
<dbReference type="GO" id="GO:0004460">
    <property type="term" value="F:L-lactate dehydrogenase (cytochrome) activity"/>
    <property type="evidence" value="ECO:0007669"/>
    <property type="project" value="UniProtKB-EC"/>
</dbReference>
<comment type="subunit">
    <text evidence="4">Homotetramer.</text>
</comment>
<feature type="compositionally biased region" description="Basic and acidic residues" evidence="17">
    <location>
        <begin position="315"/>
        <end position="324"/>
    </location>
</feature>
<evidence type="ECO:0000256" key="14">
    <source>
        <dbReference type="ARBA" id="ARBA00061589"/>
    </source>
</evidence>
<gene>
    <name evidence="20" type="ORF">MAM_08314</name>
</gene>
<dbReference type="Proteomes" id="UP000030816">
    <property type="component" value="Unassembled WGS sequence"/>
</dbReference>
<dbReference type="FunFam" id="3.20.20.70:FF:000062">
    <property type="entry name" value="Cytochrome b2, mitochondrial, putative"/>
    <property type="match status" value="1"/>
</dbReference>
<evidence type="ECO:0000256" key="7">
    <source>
        <dbReference type="ARBA" id="ARBA00022643"/>
    </source>
</evidence>
<dbReference type="InterPro" id="IPR037396">
    <property type="entry name" value="FMN_HAD"/>
</dbReference>
<dbReference type="PROSITE" id="PS51349">
    <property type="entry name" value="FMN_HYDROXY_ACID_DH_2"/>
    <property type="match status" value="1"/>
</dbReference>
<evidence type="ECO:0000256" key="3">
    <source>
        <dbReference type="ARBA" id="ARBA00004569"/>
    </source>
</evidence>
<evidence type="ECO:0000256" key="6">
    <source>
        <dbReference type="ARBA" id="ARBA00022630"/>
    </source>
</evidence>
<keyword evidence="8" id="KW-0479">Metal-binding</keyword>
<dbReference type="InterPro" id="IPR036400">
    <property type="entry name" value="Cyt_B5-like_heme/steroid_sf"/>
</dbReference>
<dbReference type="PROSITE" id="PS50255">
    <property type="entry name" value="CYTOCHROME_B5_2"/>
    <property type="match status" value="1"/>
</dbReference>
<evidence type="ECO:0000313" key="21">
    <source>
        <dbReference type="Proteomes" id="UP000030816"/>
    </source>
</evidence>
<dbReference type="InterPro" id="IPR001199">
    <property type="entry name" value="Cyt_B5-like_heme/steroid-bd"/>
</dbReference>
<dbReference type="Pfam" id="PF00173">
    <property type="entry name" value="Cyt-b5"/>
    <property type="match status" value="1"/>
</dbReference>
<evidence type="ECO:0000256" key="1">
    <source>
        <dbReference type="ARBA" id="ARBA00001917"/>
    </source>
</evidence>
<sequence length="567" mass="61196">MKRKVSVSEILNHSGPDSAWLVVDGNVYDMTDFASSHPGGPDGECRDETDSSALPGPLEPPKPSLQMPKTDVLCCVSPVIHQYSGRDASLPYNQVHAPSLIKSSLDERLHIGTLDTATITEAWTAANTPDPRALAQQAEAAPLKPPLEALISMSDFEKAARQSFTRKAWAYINGASNDNITRDMNRDALNKIWFRSAVMRNVSGVTTKTRLFGCDLDAPLYVSPTGAVRTAGQEGELALARAAGPSGIVHCISTPASYPHDEILRATPEHAFFQLYVDKDRAKSARLLRQMSRNAKVKAIFVTVDLPVVSKREDDERLRAESAAEKQVSPGRDQKGAGLARLSGSFIDPALTWDDIPWIRKHTHLPVVVKGIQRWEDAQTALTLGCEGIVVSNHGGRAADTAQPSIITLLELRSNCPQVFGSMEVLVDGGFRRGSDVVKAICLGASAVGMGRPFLYAVNYGTAGVAHAVALLRDEIETAMRLCGMTSLMDDAGPDFLNTGAVDHLVHRQSYIIPFSHTMLPKNPADPFKGRNSCSGQDYHPNRHTSTLAQDPSGSAANILHCCHGAG</sequence>
<comment type="caution">
    <text evidence="20">The sequence shown here is derived from an EMBL/GenBank/DDBJ whole genome shotgun (WGS) entry which is preliminary data.</text>
</comment>
<keyword evidence="7" id="KW-0288">FMN</keyword>
<comment type="similarity">
    <text evidence="13">In the C-terminal section; belongs to the FMN-dependent alpha-hydroxy acid dehydrogenase family.</text>
</comment>
<dbReference type="PANTHER" id="PTHR10578:SF104">
    <property type="entry name" value="CYTOCHROME B2, MITOCHONDRIAL-RELATED"/>
    <property type="match status" value="1"/>
</dbReference>
<keyword evidence="11" id="KW-0496">Mitochondrion</keyword>
<organism evidence="20 21">
    <name type="scientific">Metarhizium album (strain ARSEF 1941)</name>
    <dbReference type="NCBI Taxonomy" id="1081103"/>
    <lineage>
        <taxon>Eukaryota</taxon>
        <taxon>Fungi</taxon>
        <taxon>Dikarya</taxon>
        <taxon>Ascomycota</taxon>
        <taxon>Pezizomycotina</taxon>
        <taxon>Sordariomycetes</taxon>
        <taxon>Hypocreomycetidae</taxon>
        <taxon>Hypocreales</taxon>
        <taxon>Clavicipitaceae</taxon>
        <taxon>Metarhizium</taxon>
    </lineage>
</organism>
<keyword evidence="10" id="KW-0408">Iron</keyword>
<keyword evidence="9" id="KW-0560">Oxidoreductase</keyword>
<evidence type="ECO:0000313" key="20">
    <source>
        <dbReference type="EMBL" id="KHN93835.1"/>
    </source>
</evidence>
<dbReference type="Pfam" id="PF01070">
    <property type="entry name" value="FMN_dh"/>
    <property type="match status" value="1"/>
</dbReference>
<comment type="similarity">
    <text evidence="14">In the N-terminal section; belongs to the cytochrome b5 family.</text>
</comment>
<feature type="domain" description="FMN hydroxy acid dehydrogenase" evidence="19">
    <location>
        <begin position="145"/>
        <end position="501"/>
    </location>
</feature>
<dbReference type="EC" id="1.1.2.3" evidence="15"/>
<feature type="region of interest" description="Disordered" evidence="17">
    <location>
        <begin position="530"/>
        <end position="552"/>
    </location>
</feature>
<protein>
    <recommendedName>
        <fullName evidence="16">L-lactate dehydrogenase (cytochrome)</fullName>
        <ecNumber evidence="15">1.1.2.3</ecNumber>
    </recommendedName>
</protein>
<comment type="subcellular location">
    <subcellularLocation>
        <location evidence="3">Mitochondrion intermembrane space</location>
    </subcellularLocation>
</comment>
<evidence type="ECO:0000256" key="12">
    <source>
        <dbReference type="ARBA" id="ARBA00052399"/>
    </source>
</evidence>
<evidence type="ECO:0000259" key="19">
    <source>
        <dbReference type="PROSITE" id="PS51349"/>
    </source>
</evidence>